<dbReference type="AlphaFoldDB" id="A0A1X0DSS6"/>
<gene>
    <name evidence="5" type="ORF">BST25_05800</name>
</gene>
<evidence type="ECO:0000313" key="6">
    <source>
        <dbReference type="Proteomes" id="UP000192566"/>
    </source>
</evidence>
<dbReference type="Pfam" id="PF00005">
    <property type="entry name" value="ABC_tran"/>
    <property type="match status" value="1"/>
</dbReference>
<evidence type="ECO:0000256" key="3">
    <source>
        <dbReference type="ARBA" id="ARBA00022840"/>
    </source>
</evidence>
<dbReference type="GO" id="GO:0005524">
    <property type="term" value="F:ATP binding"/>
    <property type="evidence" value="ECO:0007669"/>
    <property type="project" value="UniProtKB-KW"/>
</dbReference>
<evidence type="ECO:0000256" key="2">
    <source>
        <dbReference type="ARBA" id="ARBA00022741"/>
    </source>
</evidence>
<keyword evidence="3" id="KW-0067">ATP-binding</keyword>
<dbReference type="PANTHER" id="PTHR42788:SF13">
    <property type="entry name" value="ALIPHATIC SULFONATES IMPORT ATP-BINDING PROTEIN SSUB"/>
    <property type="match status" value="1"/>
</dbReference>
<dbReference type="SMART" id="SM00382">
    <property type="entry name" value="AAA"/>
    <property type="match status" value="1"/>
</dbReference>
<reference evidence="5 6" key="1">
    <citation type="submission" date="2017-02" db="EMBL/GenBank/DDBJ databases">
        <title>The new phylogeny of genus Mycobacterium.</title>
        <authorList>
            <person name="Tortoli E."/>
            <person name="Trovato A."/>
            <person name="Cirillo D.M."/>
        </authorList>
    </citation>
    <scope>NUCLEOTIDE SEQUENCE [LARGE SCALE GENOMIC DNA]</scope>
    <source>
        <strain evidence="5 6">DSM 44471</strain>
    </source>
</reference>
<dbReference type="GO" id="GO:0016887">
    <property type="term" value="F:ATP hydrolysis activity"/>
    <property type="evidence" value="ECO:0007669"/>
    <property type="project" value="InterPro"/>
</dbReference>
<dbReference type="PROSITE" id="PS50893">
    <property type="entry name" value="ABC_TRANSPORTER_2"/>
    <property type="match status" value="1"/>
</dbReference>
<comment type="caution">
    <text evidence="5">The sequence shown here is derived from an EMBL/GenBank/DDBJ whole genome shotgun (WGS) entry which is preliminary data.</text>
</comment>
<dbReference type="EMBL" id="MVHR01000005">
    <property type="protein sequence ID" value="ORA75436.1"/>
    <property type="molecule type" value="Genomic_DNA"/>
</dbReference>
<dbReference type="InterPro" id="IPR017871">
    <property type="entry name" value="ABC_transporter-like_CS"/>
</dbReference>
<dbReference type="InterPro" id="IPR003439">
    <property type="entry name" value="ABC_transporter-like_ATP-bd"/>
</dbReference>
<dbReference type="PROSITE" id="PS00211">
    <property type="entry name" value="ABC_TRANSPORTER_1"/>
    <property type="match status" value="1"/>
</dbReference>
<evidence type="ECO:0000256" key="1">
    <source>
        <dbReference type="ARBA" id="ARBA00022448"/>
    </source>
</evidence>
<accession>A0A1X0DSS6</accession>
<evidence type="ECO:0000259" key="4">
    <source>
        <dbReference type="PROSITE" id="PS50893"/>
    </source>
</evidence>
<dbReference type="CDD" id="cd03293">
    <property type="entry name" value="ABC_NrtD_SsuB_transporters"/>
    <property type="match status" value="1"/>
</dbReference>
<dbReference type="PANTHER" id="PTHR42788">
    <property type="entry name" value="TAURINE IMPORT ATP-BINDING PROTEIN-RELATED"/>
    <property type="match status" value="1"/>
</dbReference>
<dbReference type="InterPro" id="IPR027417">
    <property type="entry name" value="P-loop_NTPase"/>
</dbReference>
<evidence type="ECO:0000313" key="5">
    <source>
        <dbReference type="EMBL" id="ORA75436.1"/>
    </source>
</evidence>
<dbReference type="InterPro" id="IPR003593">
    <property type="entry name" value="AAA+_ATPase"/>
</dbReference>
<keyword evidence="1" id="KW-0813">Transport</keyword>
<dbReference type="InterPro" id="IPR050166">
    <property type="entry name" value="ABC_transporter_ATP-bind"/>
</dbReference>
<sequence length="277" mass="30930">MAKRGVVTDGPAGTVRFDHVSFHVHRGREDVKVVDDCSFRLAPGEIVAMIGPSGGGKTTIGYLLAGYHRVTSGRITVDGNEVDGPSAERLLLFQENALMPWLTTRENVMFGPRARGERGPHARLRADAILTRVGLADFGDRYPGELSGGMRRRAELARALINEPAVLVLDEPFRGLDAMTRELMQEYTAELLAEQRRTVLFITTDVDEALLLADRLLVMTERPARVRDEFPIKPARPRRRADLLHDDELQHIKHRAMDLLRPPGAPTPLTTERCRCD</sequence>
<keyword evidence="2" id="KW-0547">Nucleotide-binding</keyword>
<dbReference type="STRING" id="53376.BST25_05800"/>
<protein>
    <submittedName>
        <fullName evidence="5">ABC transporter</fullName>
    </submittedName>
</protein>
<dbReference type="Gene3D" id="3.40.50.300">
    <property type="entry name" value="P-loop containing nucleotide triphosphate hydrolases"/>
    <property type="match status" value="1"/>
</dbReference>
<dbReference type="OrthoDB" id="8773773at2"/>
<feature type="domain" description="ABC transporter" evidence="4">
    <location>
        <begin position="15"/>
        <end position="246"/>
    </location>
</feature>
<name>A0A1X0DSS6_MYCHE</name>
<organism evidence="5 6">
    <name type="scientific">Mycobacterium heidelbergense</name>
    <dbReference type="NCBI Taxonomy" id="53376"/>
    <lineage>
        <taxon>Bacteria</taxon>
        <taxon>Bacillati</taxon>
        <taxon>Actinomycetota</taxon>
        <taxon>Actinomycetes</taxon>
        <taxon>Mycobacteriales</taxon>
        <taxon>Mycobacteriaceae</taxon>
        <taxon>Mycobacterium</taxon>
        <taxon>Mycobacterium simiae complex</taxon>
    </lineage>
</organism>
<dbReference type="SUPFAM" id="SSF52540">
    <property type="entry name" value="P-loop containing nucleoside triphosphate hydrolases"/>
    <property type="match status" value="1"/>
</dbReference>
<dbReference type="Proteomes" id="UP000192566">
    <property type="component" value="Unassembled WGS sequence"/>
</dbReference>
<proteinExistence type="predicted"/>
<keyword evidence="6" id="KW-1185">Reference proteome</keyword>